<reference evidence="3" key="1">
    <citation type="submission" date="2017-06" db="EMBL/GenBank/DDBJ databases">
        <authorList>
            <person name="Cremers G."/>
        </authorList>
    </citation>
    <scope>NUCLEOTIDE SEQUENCE [LARGE SCALE GENOMIC DNA]</scope>
</reference>
<proteinExistence type="predicted"/>
<dbReference type="AlphaFoldDB" id="A0A284VS31"/>
<evidence type="ECO:0000313" key="2">
    <source>
        <dbReference type="EMBL" id="SNQ62101.1"/>
    </source>
</evidence>
<keyword evidence="3" id="KW-1185">Reference proteome</keyword>
<dbReference type="Proteomes" id="UP000218615">
    <property type="component" value="Unassembled WGS sequence"/>
</dbReference>
<name>A0A284VS31_9EURY</name>
<dbReference type="EMBL" id="FZMP01000206">
    <property type="protein sequence ID" value="SNQ62101.1"/>
    <property type="molecule type" value="Genomic_DNA"/>
</dbReference>
<sequence length="125" mass="14260">MITMPSVLVARPDQQRGTRRNEEVVTKCRKSFEALIPLVATQISSGYTMTSQLASIIDSGCTGREGELPKSERIEHIRQKIWKLLHIGPHEGYTVTRKDAEYVLWLSLSTIRYYAMQFNKLSESS</sequence>
<evidence type="ECO:0000256" key="1">
    <source>
        <dbReference type="SAM" id="MobiDB-lite"/>
    </source>
</evidence>
<evidence type="ECO:0000313" key="3">
    <source>
        <dbReference type="Proteomes" id="UP000218615"/>
    </source>
</evidence>
<gene>
    <name evidence="2" type="ORF">MNV_590034</name>
</gene>
<protein>
    <submittedName>
        <fullName evidence="2">Uncharacterized protein</fullName>
    </submittedName>
</protein>
<feature type="region of interest" description="Disordered" evidence="1">
    <location>
        <begin position="1"/>
        <end position="20"/>
    </location>
</feature>
<organism evidence="2 3">
    <name type="scientific">Candidatus Methanoperedens nitratireducens</name>
    <dbReference type="NCBI Taxonomy" id="1392998"/>
    <lineage>
        <taxon>Archaea</taxon>
        <taxon>Methanobacteriati</taxon>
        <taxon>Methanobacteriota</taxon>
        <taxon>Stenosarchaea group</taxon>
        <taxon>Methanomicrobia</taxon>
        <taxon>Methanosarcinales</taxon>
        <taxon>ANME-2 cluster</taxon>
        <taxon>Candidatus Methanoperedentaceae</taxon>
        <taxon>Candidatus Methanoperedens</taxon>
    </lineage>
</organism>
<accession>A0A284VS31</accession>